<gene>
    <name evidence="1" type="ORF">CSSPJE1EN1_LOCUS15556</name>
</gene>
<accession>A0ABP0WT93</accession>
<organism evidence="1 2">
    <name type="scientific">Sphagnum jensenii</name>
    <dbReference type="NCBI Taxonomy" id="128206"/>
    <lineage>
        <taxon>Eukaryota</taxon>
        <taxon>Viridiplantae</taxon>
        <taxon>Streptophyta</taxon>
        <taxon>Embryophyta</taxon>
        <taxon>Bryophyta</taxon>
        <taxon>Sphagnophytina</taxon>
        <taxon>Sphagnopsida</taxon>
        <taxon>Sphagnales</taxon>
        <taxon>Sphagnaceae</taxon>
        <taxon>Sphagnum</taxon>
    </lineage>
</organism>
<dbReference type="EMBL" id="OZ020098">
    <property type="protein sequence ID" value="CAK9270078.1"/>
    <property type="molecule type" value="Genomic_DNA"/>
</dbReference>
<proteinExistence type="predicted"/>
<dbReference type="Proteomes" id="UP001497444">
    <property type="component" value="Chromosome 3"/>
</dbReference>
<keyword evidence="2" id="KW-1185">Reference proteome</keyword>
<evidence type="ECO:0000313" key="1">
    <source>
        <dbReference type="EMBL" id="CAK9270078.1"/>
    </source>
</evidence>
<protein>
    <submittedName>
        <fullName evidence="1">Uncharacterized protein</fullName>
    </submittedName>
</protein>
<name>A0ABP0WT93_9BRYO</name>
<sequence>MQESKGFLHNNCYLTVHHVLWSSTELLIAFDHLVHYLQEVTLSDSFLMGSNCIHASLHAYTANISTCAFNIHFLREVEVTNLLLVCVYCLYTRI</sequence>
<reference evidence="1" key="1">
    <citation type="submission" date="2024-02" db="EMBL/GenBank/DDBJ databases">
        <authorList>
            <consortium name="ELIXIR-Norway"/>
            <consortium name="Elixir Norway"/>
        </authorList>
    </citation>
    <scope>NUCLEOTIDE SEQUENCE</scope>
</reference>
<evidence type="ECO:0000313" key="2">
    <source>
        <dbReference type="Proteomes" id="UP001497444"/>
    </source>
</evidence>